<keyword evidence="2" id="KW-1185">Reference proteome</keyword>
<dbReference type="PANTHER" id="PTHR34414">
    <property type="entry name" value="HET DOMAIN-CONTAINING PROTEIN-RELATED"/>
    <property type="match status" value="1"/>
</dbReference>
<keyword evidence="1" id="KW-0812">Transmembrane</keyword>
<dbReference type="Pfam" id="PF20246">
    <property type="entry name" value="DUF6601"/>
    <property type="match status" value="1"/>
</dbReference>
<gene>
    <name evidence="3" type="ORF">K489DRAFT_378253</name>
</gene>
<dbReference type="InterPro" id="IPR046536">
    <property type="entry name" value="DUF6601"/>
</dbReference>
<evidence type="ECO:0000313" key="3">
    <source>
        <dbReference type="RefSeq" id="XP_033462752.1"/>
    </source>
</evidence>
<feature type="transmembrane region" description="Helical" evidence="1">
    <location>
        <begin position="347"/>
        <end position="372"/>
    </location>
</feature>
<dbReference type="Proteomes" id="UP000504637">
    <property type="component" value="Unplaced"/>
</dbReference>
<proteinExistence type="predicted"/>
<dbReference type="PANTHER" id="PTHR34414:SF1">
    <property type="entry name" value="SUBTILISIN-LIKE SERINE PROTEASE"/>
    <property type="match status" value="1"/>
</dbReference>
<protein>
    <submittedName>
        <fullName evidence="3">Uncharacterized protein</fullName>
    </submittedName>
</protein>
<dbReference type="RefSeq" id="XP_033462752.1">
    <property type="nucleotide sequence ID" value="XM_033604366.1"/>
</dbReference>
<dbReference type="OrthoDB" id="5086500at2759"/>
<accession>A0A6J3MCG8</accession>
<sequence length="398" mass="45764">MTELTSLTGESQDKWISCPGGNRDVGQSDQCAALWLFPLSHSTYLSKPTINALSKKKQFQHSQLCLEMVSCPFTRSTELINTADDYTVFHDGNNSPSALTLPGQPRIKLRDRPRTIAHLLKDLHCEKLAIMASHLWVMSTHSHENITPLHRQSLRGRAVVVMEDPAFHLVWIHDRIFIKPLPKYLLTYSFWEKVLLEISTAPEATESMIVPAARGLLRSYYHLIKSECDFRIAQREDLQLIPRDVTWEQFCAFSETFGEIRDEEVSLRYEYGELRLTRLNMWALPLLGTTTYQHVGLQYIDDFSPYFTPLLFVFAVVAIMLNAMQVGLQAVDLEAVGWPGFVCLSRWFAIASIIFALVPCAGLLLLLVYKIADEWIYALRQRWKYWRRPRAPVTKQEA</sequence>
<keyword evidence="1" id="KW-0472">Membrane</keyword>
<reference evidence="3" key="3">
    <citation type="submission" date="2025-08" db="UniProtKB">
        <authorList>
            <consortium name="RefSeq"/>
        </authorList>
    </citation>
    <scope>IDENTIFICATION</scope>
    <source>
        <strain evidence="3">CBS 342.82</strain>
    </source>
</reference>
<evidence type="ECO:0000256" key="1">
    <source>
        <dbReference type="SAM" id="Phobius"/>
    </source>
</evidence>
<dbReference type="AlphaFoldDB" id="A0A6J3MCG8"/>
<evidence type="ECO:0000313" key="2">
    <source>
        <dbReference type="Proteomes" id="UP000504637"/>
    </source>
</evidence>
<reference evidence="3" key="2">
    <citation type="submission" date="2020-04" db="EMBL/GenBank/DDBJ databases">
        <authorList>
            <consortium name="NCBI Genome Project"/>
        </authorList>
    </citation>
    <scope>NUCLEOTIDE SEQUENCE</scope>
    <source>
        <strain evidence="3">CBS 342.82</strain>
    </source>
</reference>
<dbReference type="GeneID" id="54362166"/>
<keyword evidence="1" id="KW-1133">Transmembrane helix</keyword>
<feature type="transmembrane region" description="Helical" evidence="1">
    <location>
        <begin position="306"/>
        <end position="327"/>
    </location>
</feature>
<name>A0A6J3MCG8_9PEZI</name>
<reference evidence="3" key="1">
    <citation type="submission" date="2020-01" db="EMBL/GenBank/DDBJ databases">
        <authorList>
            <consortium name="DOE Joint Genome Institute"/>
            <person name="Haridas S."/>
            <person name="Albert R."/>
            <person name="Binder M."/>
            <person name="Bloem J."/>
            <person name="Labutti K."/>
            <person name="Salamov A."/>
            <person name="Andreopoulos B."/>
            <person name="Baker S.E."/>
            <person name="Barry K."/>
            <person name="Bills G."/>
            <person name="Bluhm B.H."/>
            <person name="Cannon C."/>
            <person name="Castanera R."/>
            <person name="Culley D.E."/>
            <person name="Daum C."/>
            <person name="Ezra D."/>
            <person name="Gonzalez J.B."/>
            <person name="Henrissat B."/>
            <person name="Kuo A."/>
            <person name="Liang C."/>
            <person name="Lipzen A."/>
            <person name="Lutzoni F."/>
            <person name="Magnuson J."/>
            <person name="Mondo S."/>
            <person name="Nolan M."/>
            <person name="Ohm R."/>
            <person name="Pangilinan J."/>
            <person name="Park H.-J."/>
            <person name="Ramirez L."/>
            <person name="Alfaro M."/>
            <person name="Sun H."/>
            <person name="Tritt A."/>
            <person name="Yoshinaga Y."/>
            <person name="Zwiers L.-H."/>
            <person name="Turgeon B.G."/>
            <person name="Goodwin S.B."/>
            <person name="Spatafora J.W."/>
            <person name="Crous P.W."/>
            <person name="Grigoriev I.V."/>
        </authorList>
    </citation>
    <scope>NUCLEOTIDE SEQUENCE</scope>
    <source>
        <strain evidence="3">CBS 342.82</strain>
    </source>
</reference>
<organism evidence="3">
    <name type="scientific">Dissoconium aciculare CBS 342.82</name>
    <dbReference type="NCBI Taxonomy" id="1314786"/>
    <lineage>
        <taxon>Eukaryota</taxon>
        <taxon>Fungi</taxon>
        <taxon>Dikarya</taxon>
        <taxon>Ascomycota</taxon>
        <taxon>Pezizomycotina</taxon>
        <taxon>Dothideomycetes</taxon>
        <taxon>Dothideomycetidae</taxon>
        <taxon>Mycosphaerellales</taxon>
        <taxon>Dissoconiaceae</taxon>
        <taxon>Dissoconium</taxon>
    </lineage>
</organism>